<feature type="compositionally biased region" description="Low complexity" evidence="3">
    <location>
        <begin position="250"/>
        <end position="259"/>
    </location>
</feature>
<dbReference type="InterPro" id="IPR023045">
    <property type="entry name" value="MoaC"/>
</dbReference>
<dbReference type="NCBIfam" id="TIGR00581">
    <property type="entry name" value="moaC"/>
    <property type="match status" value="1"/>
</dbReference>
<feature type="domain" description="Molybdopterin cofactor biosynthesis C (MoaC)" evidence="4">
    <location>
        <begin position="312"/>
        <end position="462"/>
    </location>
</feature>
<organism evidence="5 6">
    <name type="scientific">Nitzschia inconspicua</name>
    <dbReference type="NCBI Taxonomy" id="303405"/>
    <lineage>
        <taxon>Eukaryota</taxon>
        <taxon>Sar</taxon>
        <taxon>Stramenopiles</taxon>
        <taxon>Ochrophyta</taxon>
        <taxon>Bacillariophyta</taxon>
        <taxon>Bacillariophyceae</taxon>
        <taxon>Bacillariophycidae</taxon>
        <taxon>Bacillariales</taxon>
        <taxon>Bacillariaceae</taxon>
        <taxon>Nitzschia</taxon>
    </lineage>
</organism>
<dbReference type="PANTHER" id="PTHR22960:SF0">
    <property type="entry name" value="MOLYBDENUM COFACTOR BIOSYNTHESIS PROTEIN 1"/>
    <property type="match status" value="1"/>
</dbReference>
<dbReference type="EMBL" id="JAGRRH010000023">
    <property type="protein sequence ID" value="KAG7343610.1"/>
    <property type="molecule type" value="Genomic_DNA"/>
</dbReference>
<dbReference type="AlphaFoldDB" id="A0A9K3KHA9"/>
<reference evidence="5" key="2">
    <citation type="submission" date="2021-04" db="EMBL/GenBank/DDBJ databases">
        <authorList>
            <person name="Podell S."/>
        </authorList>
    </citation>
    <scope>NUCLEOTIDE SEQUENCE</scope>
    <source>
        <strain evidence="5">Hildebrandi</strain>
    </source>
</reference>
<name>A0A9K3KHA9_9STRA</name>
<comment type="caution">
    <text evidence="5">The sequence shown here is derived from an EMBL/GenBank/DDBJ whole genome shotgun (WGS) entry which is preliminary data.</text>
</comment>
<evidence type="ECO:0000313" key="5">
    <source>
        <dbReference type="EMBL" id="KAG7343610.1"/>
    </source>
</evidence>
<accession>A0A9K3KHA9</accession>
<evidence type="ECO:0000256" key="3">
    <source>
        <dbReference type="SAM" id="MobiDB-lite"/>
    </source>
</evidence>
<sequence>MHGTSTSTATAAKYLIERLATKKASSLSLSLHLSVSSPSCHNKILSMTRQPHSHSPRRNYHSLCSIITPNQRRRQQQQQIRLLGTTSSPSRGGNGDNNDKSFTNNNNNNIDPKDQHAFFQEQLLELEAERTSFFASTSTSETETIQSTMASSITDSSSNNDNNSNNNIFVEQLHEWKMEQANVFGQELVDENHSPTQPRQNLDDSSDEEYQELLEDQKEERQLLFQFSTEEKAAWGQLPSQQSMQDVLKQVQQARQQRQQNEEEMKQDVNNGNDTTVDDTKSSSVINSNDNSHHYHHESFSHVSSDGNSVHMVDVGNKAVTQRMAHAQSKVILPATVLQAFSLSPSSQYSSTGTSKAQSELIGPKGPIFATAKIAGMMAAKQTSNLIPLCHPLPIDQVIIDIVLQRDTIIIDCTCRVTHKTGVEMEALTGATVAALTIYDMVKAVSHDVVLADTRLISKSGGKRHVSQQDKTTVVEKENNDDYYY</sequence>
<evidence type="ECO:0000256" key="2">
    <source>
        <dbReference type="ARBA" id="ARBA00023150"/>
    </source>
</evidence>
<feature type="region of interest" description="Disordered" evidence="3">
    <location>
        <begin position="246"/>
        <end position="306"/>
    </location>
</feature>
<comment type="pathway">
    <text evidence="1">Cofactor biosynthesis; molybdopterin biosynthesis.</text>
</comment>
<evidence type="ECO:0000313" key="6">
    <source>
        <dbReference type="Proteomes" id="UP000693970"/>
    </source>
</evidence>
<evidence type="ECO:0000259" key="4">
    <source>
        <dbReference type="Pfam" id="PF01967"/>
    </source>
</evidence>
<reference evidence="5" key="1">
    <citation type="journal article" date="2021" name="Sci. Rep.">
        <title>Diploid genomic architecture of Nitzschia inconspicua, an elite biomass production diatom.</title>
        <authorList>
            <person name="Oliver A."/>
            <person name="Podell S."/>
            <person name="Pinowska A."/>
            <person name="Traller J.C."/>
            <person name="Smith S.R."/>
            <person name="McClure R."/>
            <person name="Beliaev A."/>
            <person name="Bohutskyi P."/>
            <person name="Hill E.A."/>
            <person name="Rabines A."/>
            <person name="Zheng H."/>
            <person name="Allen L.Z."/>
            <person name="Kuo A."/>
            <person name="Grigoriev I.V."/>
            <person name="Allen A.E."/>
            <person name="Hazlebeck D."/>
            <person name="Allen E.E."/>
        </authorList>
    </citation>
    <scope>NUCLEOTIDE SEQUENCE</scope>
    <source>
        <strain evidence="5">Hildebrandi</strain>
    </source>
</reference>
<feature type="compositionally biased region" description="Basic and acidic residues" evidence="3">
    <location>
        <begin position="291"/>
        <end position="300"/>
    </location>
</feature>
<feature type="region of interest" description="Disordered" evidence="3">
    <location>
        <begin position="134"/>
        <end position="166"/>
    </location>
</feature>
<dbReference type="CDD" id="cd01420">
    <property type="entry name" value="MoaC_PE"/>
    <property type="match status" value="1"/>
</dbReference>
<dbReference type="NCBIfam" id="NF006870">
    <property type="entry name" value="PRK09364.1"/>
    <property type="match status" value="1"/>
</dbReference>
<proteinExistence type="predicted"/>
<keyword evidence="6" id="KW-1185">Reference proteome</keyword>
<dbReference type="Pfam" id="PF01967">
    <property type="entry name" value="MoaC"/>
    <property type="match status" value="1"/>
</dbReference>
<dbReference type="InterPro" id="IPR047594">
    <property type="entry name" value="MoaC_bact/euk"/>
</dbReference>
<dbReference type="GO" id="GO:0006777">
    <property type="term" value="P:Mo-molybdopterin cofactor biosynthetic process"/>
    <property type="evidence" value="ECO:0007669"/>
    <property type="project" value="UniProtKB-KW"/>
</dbReference>
<feature type="compositionally biased region" description="Low complexity" evidence="3">
    <location>
        <begin position="100"/>
        <end position="110"/>
    </location>
</feature>
<dbReference type="GO" id="GO:0061798">
    <property type="term" value="F:GTP 3',8'-cyclase activity"/>
    <property type="evidence" value="ECO:0007669"/>
    <property type="project" value="TreeGrafter"/>
</dbReference>
<dbReference type="OrthoDB" id="429626at2759"/>
<dbReference type="Proteomes" id="UP000693970">
    <property type="component" value="Unassembled WGS sequence"/>
</dbReference>
<dbReference type="GO" id="GO:0061799">
    <property type="term" value="F:cyclic pyranopterin monophosphate synthase activity"/>
    <property type="evidence" value="ECO:0007669"/>
    <property type="project" value="TreeGrafter"/>
</dbReference>
<evidence type="ECO:0000256" key="1">
    <source>
        <dbReference type="ARBA" id="ARBA00005046"/>
    </source>
</evidence>
<gene>
    <name evidence="5" type="ORF">IV203_021618</name>
</gene>
<feature type="region of interest" description="Disordered" evidence="3">
    <location>
        <begin position="68"/>
        <end position="113"/>
    </location>
</feature>
<keyword evidence="2" id="KW-0501">Molybdenum cofactor biosynthesis</keyword>
<dbReference type="InterPro" id="IPR050105">
    <property type="entry name" value="MoCo_biosynth_MoaA/MoaC"/>
</dbReference>
<dbReference type="PANTHER" id="PTHR22960">
    <property type="entry name" value="MOLYBDOPTERIN COFACTOR SYNTHESIS PROTEIN A"/>
    <property type="match status" value="1"/>
</dbReference>
<dbReference type="InterPro" id="IPR002820">
    <property type="entry name" value="Mopterin_CF_biosynth-C_dom"/>
</dbReference>
<protein>
    <submittedName>
        <fullName evidence="5">Molybdenum cofactor biosynthesis protein C</fullName>
    </submittedName>
</protein>